<comment type="subunit">
    <text evidence="4">Homodimer.</text>
</comment>
<proteinExistence type="inferred from homology"/>
<dbReference type="PROSITE" id="PS00088">
    <property type="entry name" value="SOD_MN"/>
    <property type="match status" value="1"/>
</dbReference>
<dbReference type="InterPro" id="IPR036314">
    <property type="entry name" value="SOD_C_sf"/>
</dbReference>
<feature type="binding site" evidence="9">
    <location>
        <position position="26"/>
    </location>
    <ligand>
        <name>Mn(2+)</name>
        <dbReference type="ChEBI" id="CHEBI:29035"/>
    </ligand>
</feature>
<dbReference type="AlphaFoldDB" id="A0A3D8IK79"/>
<dbReference type="RefSeq" id="WP_095627918.1">
    <property type="nucleotide sequence ID" value="NZ_NXLT01000012.1"/>
</dbReference>
<organism evidence="13 14">
    <name type="scientific">Helicobacter equorum</name>
    <dbReference type="NCBI Taxonomy" id="361872"/>
    <lineage>
        <taxon>Bacteria</taxon>
        <taxon>Pseudomonadati</taxon>
        <taxon>Campylobacterota</taxon>
        <taxon>Epsilonproteobacteria</taxon>
        <taxon>Campylobacterales</taxon>
        <taxon>Helicobacteraceae</taxon>
        <taxon>Helicobacter</taxon>
    </lineage>
</organism>
<comment type="catalytic activity">
    <reaction evidence="8 10">
        <text>2 superoxide + 2 H(+) = H2O2 + O2</text>
        <dbReference type="Rhea" id="RHEA:20696"/>
        <dbReference type="ChEBI" id="CHEBI:15378"/>
        <dbReference type="ChEBI" id="CHEBI:15379"/>
        <dbReference type="ChEBI" id="CHEBI:16240"/>
        <dbReference type="ChEBI" id="CHEBI:18421"/>
        <dbReference type="EC" id="1.15.1.1"/>
    </reaction>
</comment>
<comment type="cofactor">
    <cofactor evidence="1">
        <name>Fe cation</name>
        <dbReference type="ChEBI" id="CHEBI:24875"/>
    </cofactor>
</comment>
<dbReference type="FunFam" id="1.10.287.990:FF:000002">
    <property type="entry name" value="Superoxide dismutase"/>
    <property type="match status" value="1"/>
</dbReference>
<dbReference type="EMBL" id="NXLT01000012">
    <property type="protein sequence ID" value="RDU65757.1"/>
    <property type="molecule type" value="Genomic_DNA"/>
</dbReference>
<dbReference type="GO" id="GO:0046872">
    <property type="term" value="F:metal ion binding"/>
    <property type="evidence" value="ECO:0007669"/>
    <property type="project" value="UniProtKB-KW"/>
</dbReference>
<evidence type="ECO:0000256" key="6">
    <source>
        <dbReference type="ARBA" id="ARBA00023002"/>
    </source>
</evidence>
<comment type="similarity">
    <text evidence="3 10">Belongs to the iron/manganese superoxide dismutase family.</text>
</comment>
<dbReference type="InterPro" id="IPR019832">
    <property type="entry name" value="Mn/Fe_SOD_C"/>
</dbReference>
<dbReference type="SUPFAM" id="SSF46609">
    <property type="entry name" value="Fe,Mn superoxide dismutase (SOD), N-terminal domain"/>
    <property type="match status" value="1"/>
</dbReference>
<comment type="function">
    <text evidence="2">Destroys superoxide anion radicals which are normally produced within the cells and which are toxic to biological systems.</text>
</comment>
<evidence type="ECO:0000256" key="10">
    <source>
        <dbReference type="RuleBase" id="RU000414"/>
    </source>
</evidence>
<dbReference type="Gene3D" id="1.10.287.990">
    <property type="entry name" value="Fe,Mn superoxide dismutase (SOD) domain"/>
    <property type="match status" value="1"/>
</dbReference>
<dbReference type="InterPro" id="IPR019831">
    <property type="entry name" value="Mn/Fe_SOD_N"/>
</dbReference>
<feature type="binding site" evidence="9">
    <location>
        <position position="73"/>
    </location>
    <ligand>
        <name>Mn(2+)</name>
        <dbReference type="ChEBI" id="CHEBI:29035"/>
    </ligand>
</feature>
<reference evidence="13 14" key="1">
    <citation type="submission" date="2018-04" db="EMBL/GenBank/DDBJ databases">
        <title>Novel Campyloabacter and Helicobacter Species and Strains.</title>
        <authorList>
            <person name="Mannion A.J."/>
            <person name="Shen Z."/>
            <person name="Fox J.G."/>
        </authorList>
    </citation>
    <scope>NUCLEOTIDE SEQUENCE [LARGE SCALE GENOMIC DNA]</scope>
    <source>
        <strain evidence="13 14">MIT 12-6600</strain>
    </source>
</reference>
<evidence type="ECO:0000256" key="2">
    <source>
        <dbReference type="ARBA" id="ARBA00002170"/>
    </source>
</evidence>
<protein>
    <recommendedName>
        <fullName evidence="10">Superoxide dismutase</fullName>
        <ecNumber evidence="10">1.15.1.1</ecNumber>
    </recommendedName>
</protein>
<dbReference type="InterPro" id="IPR001189">
    <property type="entry name" value="Mn/Fe_SOD"/>
</dbReference>
<evidence type="ECO:0000256" key="1">
    <source>
        <dbReference type="ARBA" id="ARBA00001962"/>
    </source>
</evidence>
<evidence type="ECO:0000256" key="7">
    <source>
        <dbReference type="ARBA" id="ARBA00023004"/>
    </source>
</evidence>
<evidence type="ECO:0000256" key="3">
    <source>
        <dbReference type="ARBA" id="ARBA00008714"/>
    </source>
</evidence>
<evidence type="ECO:0000313" key="13">
    <source>
        <dbReference type="EMBL" id="RDU65757.1"/>
    </source>
</evidence>
<gene>
    <name evidence="13" type="ORF">CQA54_08605</name>
</gene>
<keyword evidence="14" id="KW-1185">Reference proteome</keyword>
<dbReference type="PIRSF" id="PIRSF000349">
    <property type="entry name" value="SODismutase"/>
    <property type="match status" value="1"/>
</dbReference>
<dbReference type="FunFam" id="3.55.40.20:FF:000008">
    <property type="entry name" value="Superoxide dismutase"/>
    <property type="match status" value="1"/>
</dbReference>
<keyword evidence="5 9" id="KW-0479">Metal-binding</keyword>
<sequence>MFTLRTLPYSDKDFGDFLSPEAFSYHYGKHHQTYVNNLNNLIANTEFASKGLVDIILGSNGGVFNNAAQVYNHDFYWDCIAPKGGNASAELKAAIDAEFGSLDGFKEKFIASSTTLFGSGWNWLVYNTANKKLEIVQTSNAQTPITESKIPLLVVDVWEHAYYIDHRNARPAYLEKFWNHINWEFVSKAYEWATKEGISSVSFYANELHPVK</sequence>
<dbReference type="PANTHER" id="PTHR42769">
    <property type="entry name" value="SUPEROXIDE DISMUTASE"/>
    <property type="match status" value="1"/>
</dbReference>
<dbReference type="PRINTS" id="PR01703">
    <property type="entry name" value="MNSODISMTASE"/>
</dbReference>
<keyword evidence="6 10" id="KW-0560">Oxidoreductase</keyword>
<feature type="binding site" evidence="9">
    <location>
        <position position="156"/>
    </location>
    <ligand>
        <name>Mn(2+)</name>
        <dbReference type="ChEBI" id="CHEBI:29035"/>
    </ligand>
</feature>
<evidence type="ECO:0000256" key="8">
    <source>
        <dbReference type="ARBA" id="ARBA00049204"/>
    </source>
</evidence>
<evidence type="ECO:0000259" key="12">
    <source>
        <dbReference type="Pfam" id="PF02777"/>
    </source>
</evidence>
<dbReference type="GO" id="GO:0004784">
    <property type="term" value="F:superoxide dismutase activity"/>
    <property type="evidence" value="ECO:0007669"/>
    <property type="project" value="UniProtKB-EC"/>
</dbReference>
<name>A0A3D8IK79_9HELI</name>
<keyword evidence="7" id="KW-0408">Iron</keyword>
<dbReference type="InterPro" id="IPR036324">
    <property type="entry name" value="Mn/Fe_SOD_N_sf"/>
</dbReference>
<dbReference type="SUPFAM" id="SSF54719">
    <property type="entry name" value="Fe,Mn superoxide dismutase (SOD), C-terminal domain"/>
    <property type="match status" value="1"/>
</dbReference>
<evidence type="ECO:0000256" key="5">
    <source>
        <dbReference type="ARBA" id="ARBA00022723"/>
    </source>
</evidence>
<evidence type="ECO:0000259" key="11">
    <source>
        <dbReference type="Pfam" id="PF00081"/>
    </source>
</evidence>
<evidence type="ECO:0000256" key="9">
    <source>
        <dbReference type="PIRSR" id="PIRSR000349-1"/>
    </source>
</evidence>
<feature type="binding site" evidence="9">
    <location>
        <position position="160"/>
    </location>
    <ligand>
        <name>Mn(2+)</name>
        <dbReference type="ChEBI" id="CHEBI:29035"/>
    </ligand>
</feature>
<dbReference type="Proteomes" id="UP000256514">
    <property type="component" value="Unassembled WGS sequence"/>
</dbReference>
<accession>A0A3D8IK79</accession>
<dbReference type="SMR" id="A0A3D8IK79"/>
<dbReference type="Pfam" id="PF00081">
    <property type="entry name" value="Sod_Fe_N"/>
    <property type="match status" value="1"/>
</dbReference>
<feature type="domain" description="Manganese/iron superoxide dismutase N-terminal" evidence="11">
    <location>
        <begin position="2"/>
        <end position="80"/>
    </location>
</feature>
<dbReference type="Pfam" id="PF02777">
    <property type="entry name" value="Sod_Fe_C"/>
    <property type="match status" value="1"/>
</dbReference>
<feature type="domain" description="Manganese/iron superoxide dismutase C-terminal" evidence="12">
    <location>
        <begin position="88"/>
        <end position="188"/>
    </location>
</feature>
<dbReference type="Gene3D" id="3.55.40.20">
    <property type="entry name" value="Iron/manganese superoxide dismutase, C-terminal domain"/>
    <property type="match status" value="1"/>
</dbReference>
<evidence type="ECO:0000313" key="14">
    <source>
        <dbReference type="Proteomes" id="UP000256514"/>
    </source>
</evidence>
<evidence type="ECO:0000256" key="4">
    <source>
        <dbReference type="ARBA" id="ARBA00011738"/>
    </source>
</evidence>
<comment type="caution">
    <text evidence="13">The sequence shown here is derived from an EMBL/GenBank/DDBJ whole genome shotgun (WGS) entry which is preliminary data.</text>
</comment>
<comment type="function">
    <text evidence="10">Destroys radicals which are normally produced within the cells and which are toxic to biological systems.</text>
</comment>
<dbReference type="PANTHER" id="PTHR42769:SF3">
    <property type="entry name" value="SUPEROXIDE DISMUTASE [FE] 2, CHLOROPLASTIC"/>
    <property type="match status" value="1"/>
</dbReference>
<dbReference type="OrthoDB" id="9803125at2"/>
<dbReference type="InterPro" id="IPR019833">
    <property type="entry name" value="Mn/Fe_SOD_BS"/>
</dbReference>
<dbReference type="EC" id="1.15.1.1" evidence="10"/>